<name>A0A6J7JHZ6_9ZZZZ</name>
<keyword evidence="2" id="KW-0560">Oxidoreductase</keyword>
<reference evidence="4" key="1">
    <citation type="submission" date="2020-05" db="EMBL/GenBank/DDBJ databases">
        <authorList>
            <person name="Chiriac C."/>
            <person name="Salcher M."/>
            <person name="Ghai R."/>
            <person name="Kavagutti S V."/>
        </authorList>
    </citation>
    <scope>NUCLEOTIDE SEQUENCE</scope>
</reference>
<protein>
    <submittedName>
        <fullName evidence="4">Unannotated protein</fullName>
    </submittedName>
</protein>
<dbReference type="NCBIfam" id="NF010000">
    <property type="entry name" value="PRK13473.1"/>
    <property type="match status" value="1"/>
</dbReference>
<dbReference type="InterPro" id="IPR016161">
    <property type="entry name" value="Ald_DH/histidinol_DH"/>
</dbReference>
<dbReference type="InterPro" id="IPR015590">
    <property type="entry name" value="Aldehyde_DH_dom"/>
</dbReference>
<dbReference type="AlphaFoldDB" id="A0A6J7JHZ6"/>
<dbReference type="InterPro" id="IPR029510">
    <property type="entry name" value="Ald_DH_CS_GLU"/>
</dbReference>
<dbReference type="Pfam" id="PF00171">
    <property type="entry name" value="Aldedh"/>
    <property type="match status" value="1"/>
</dbReference>
<evidence type="ECO:0000313" key="4">
    <source>
        <dbReference type="EMBL" id="CAB4942713.1"/>
    </source>
</evidence>
<dbReference type="PANTHER" id="PTHR11699">
    <property type="entry name" value="ALDEHYDE DEHYDROGENASE-RELATED"/>
    <property type="match status" value="1"/>
</dbReference>
<accession>A0A6J7JHZ6</accession>
<evidence type="ECO:0000256" key="1">
    <source>
        <dbReference type="ARBA" id="ARBA00009986"/>
    </source>
</evidence>
<dbReference type="SUPFAM" id="SSF53720">
    <property type="entry name" value="ALDH-like"/>
    <property type="match status" value="1"/>
</dbReference>
<proteinExistence type="inferred from homology"/>
<evidence type="ECO:0000259" key="3">
    <source>
        <dbReference type="Pfam" id="PF00171"/>
    </source>
</evidence>
<sequence>MSTTEVPTLKNVVGGEIVDATTGELEDVLDPATEEVVARAPLGGPADVLRAVDAASAAARDWGRTTPKDRATAMLALADALDAHEGELADLESRDAGKPRGAALEEVQSCSDHLRFFAGAARTLNGQAAGEYSPDHTSLIRREPLGVVGQITPWNYPLAMAMWKIGPALAGGNTIVLKPSELTPLTTVRLAEIAREVLPPGVLNVVTGHGVPVGSGIVDDRRVRLVSLTGSVATGRRIAAAAGERLAITHLELGGKAPVVVLDDADLDAVVEGIKVGGLYNAGQDCTAGCRVIATPGIHDRLVEALVAAFEGVVVGEPGGTDGGPGPDDVELGPVISAAQRDKVLGFVDRAADAGAQVLTGGGRVGERGFFVAPTLIAGPAQDSEIVQKEVFGPVVTVQRAADADEALTWANDTVYGLASSVWTRDVGAAMRFSRELHFGCVWVNDHMPYLSEMPHGGFGDSGHGKDLSVYSLEDYTRIKHVMISLD</sequence>
<dbReference type="EMBL" id="CAFBMK010000258">
    <property type="protein sequence ID" value="CAB4942713.1"/>
    <property type="molecule type" value="Genomic_DNA"/>
</dbReference>
<dbReference type="FunFam" id="3.40.605.10:FF:000007">
    <property type="entry name" value="NAD/NADP-dependent betaine aldehyde dehydrogenase"/>
    <property type="match status" value="1"/>
</dbReference>
<dbReference type="FunFam" id="3.40.309.10:FF:000009">
    <property type="entry name" value="Aldehyde dehydrogenase A"/>
    <property type="match status" value="1"/>
</dbReference>
<dbReference type="GO" id="GO:0016620">
    <property type="term" value="F:oxidoreductase activity, acting on the aldehyde or oxo group of donors, NAD or NADP as acceptor"/>
    <property type="evidence" value="ECO:0007669"/>
    <property type="project" value="InterPro"/>
</dbReference>
<dbReference type="InterPro" id="IPR016163">
    <property type="entry name" value="Ald_DH_C"/>
</dbReference>
<dbReference type="PROSITE" id="PS00687">
    <property type="entry name" value="ALDEHYDE_DEHYDR_GLU"/>
    <property type="match status" value="1"/>
</dbReference>
<dbReference type="Gene3D" id="3.40.309.10">
    <property type="entry name" value="Aldehyde Dehydrogenase, Chain A, domain 2"/>
    <property type="match status" value="1"/>
</dbReference>
<feature type="domain" description="Aldehyde dehydrogenase" evidence="3">
    <location>
        <begin position="20"/>
        <end position="482"/>
    </location>
</feature>
<organism evidence="4">
    <name type="scientific">freshwater metagenome</name>
    <dbReference type="NCBI Taxonomy" id="449393"/>
    <lineage>
        <taxon>unclassified sequences</taxon>
        <taxon>metagenomes</taxon>
        <taxon>ecological metagenomes</taxon>
    </lineage>
</organism>
<dbReference type="Gene3D" id="3.40.605.10">
    <property type="entry name" value="Aldehyde Dehydrogenase, Chain A, domain 1"/>
    <property type="match status" value="1"/>
</dbReference>
<gene>
    <name evidence="4" type="ORF">UFOPK3564_03043</name>
</gene>
<dbReference type="InterPro" id="IPR016162">
    <property type="entry name" value="Ald_DH_N"/>
</dbReference>
<evidence type="ECO:0000256" key="2">
    <source>
        <dbReference type="ARBA" id="ARBA00023002"/>
    </source>
</evidence>
<comment type="similarity">
    <text evidence="1">Belongs to the aldehyde dehydrogenase family.</text>
</comment>